<proteinExistence type="predicted"/>
<sequence length="354" mass="40934">MAQINTPIRNQNSNSIELEKKQSKKVLEREPVEATNAVVSNYEAFTLNVRYLKSELNNLALSSTRKTPTPKQQKQFEAQLKYIKSLDHKSFDYHLLNYQVGNYDFSRIKSLKTAAKIKPLDFTVLKELSAYYYIIDDQKDLSNHLIKIDQQGYFSSDLIAFATNTLLSLPKKSVLVSHGEQDTYPLLIQQKIKNIRSDVEIISLEHLQSEDYRKKLKKQGMKMPNTEIIDTHFFDQFLALNKNHNIVVASTLPKPYLMKVEGIANAGLGFAYESSVKEEYNLNIYHQLMKQAIQTHIDTAKDQKILVNYLPYLFSVRNQMMEIEDQNSVREIELLIYQIGRASNTLGKIKKIMK</sequence>
<name>A0A3E1EW96_9FLAO</name>
<reference evidence="1 2" key="1">
    <citation type="submission" date="2018-08" db="EMBL/GenBank/DDBJ databases">
        <title>The draft genome squence of Brumimicrobium sp. N62.</title>
        <authorList>
            <person name="Du Z.-J."/>
            <person name="Luo H.-R."/>
        </authorList>
    </citation>
    <scope>NUCLEOTIDE SEQUENCE [LARGE SCALE GENOMIC DNA]</scope>
    <source>
        <strain evidence="1 2">N62</strain>
    </source>
</reference>
<comment type="caution">
    <text evidence="1">The sequence shown here is derived from an EMBL/GenBank/DDBJ whole genome shotgun (WGS) entry which is preliminary data.</text>
</comment>
<accession>A0A3E1EW96</accession>
<evidence type="ECO:0000313" key="2">
    <source>
        <dbReference type="Proteomes" id="UP000257127"/>
    </source>
</evidence>
<organism evidence="1 2">
    <name type="scientific">Brumimicrobium aurantiacum</name>
    <dbReference type="NCBI Taxonomy" id="1737063"/>
    <lineage>
        <taxon>Bacteria</taxon>
        <taxon>Pseudomonadati</taxon>
        <taxon>Bacteroidota</taxon>
        <taxon>Flavobacteriia</taxon>
        <taxon>Flavobacteriales</taxon>
        <taxon>Crocinitomicaceae</taxon>
        <taxon>Brumimicrobium</taxon>
    </lineage>
</organism>
<evidence type="ECO:0000313" key="1">
    <source>
        <dbReference type="EMBL" id="RFC53792.1"/>
    </source>
</evidence>
<dbReference type="Proteomes" id="UP000257127">
    <property type="component" value="Unassembled WGS sequence"/>
</dbReference>
<protein>
    <submittedName>
        <fullName evidence="1">Uncharacterized protein</fullName>
    </submittedName>
</protein>
<keyword evidence="2" id="KW-1185">Reference proteome</keyword>
<dbReference type="EMBL" id="QURB01000007">
    <property type="protein sequence ID" value="RFC53792.1"/>
    <property type="molecule type" value="Genomic_DNA"/>
</dbReference>
<dbReference type="AlphaFoldDB" id="A0A3E1EW96"/>
<gene>
    <name evidence="1" type="ORF">DXU93_11740</name>
</gene>